<dbReference type="PRINTS" id="PR00344">
    <property type="entry name" value="BCTRLSENSOR"/>
</dbReference>
<dbReference type="PANTHER" id="PTHR45436">
    <property type="entry name" value="SENSOR HISTIDINE KINASE YKOH"/>
    <property type="match status" value="1"/>
</dbReference>
<evidence type="ECO:0000256" key="11">
    <source>
        <dbReference type="ARBA" id="ARBA00022989"/>
    </source>
</evidence>
<name>A0A2U1TEU0_9MICO</name>
<evidence type="ECO:0000256" key="2">
    <source>
        <dbReference type="ARBA" id="ARBA00004651"/>
    </source>
</evidence>
<dbReference type="Gene3D" id="1.10.287.130">
    <property type="match status" value="1"/>
</dbReference>
<keyword evidence="6" id="KW-0808">Transferase</keyword>
<feature type="region of interest" description="Disordered" evidence="15">
    <location>
        <begin position="535"/>
        <end position="568"/>
    </location>
</feature>
<dbReference type="InterPro" id="IPR050428">
    <property type="entry name" value="TCS_sensor_his_kinase"/>
</dbReference>
<dbReference type="Pfam" id="PF00512">
    <property type="entry name" value="HisKA"/>
    <property type="match status" value="1"/>
</dbReference>
<keyword evidence="4" id="KW-1003">Cell membrane</keyword>
<keyword evidence="20" id="KW-1185">Reference proteome</keyword>
<keyword evidence="10" id="KW-0067">ATP-binding</keyword>
<keyword evidence="12" id="KW-0902">Two-component regulatory system</keyword>
<protein>
    <recommendedName>
        <fullName evidence="14">Sensor histidine kinase MtrB</fullName>
        <ecNumber evidence="3">2.7.13.3</ecNumber>
    </recommendedName>
</protein>
<keyword evidence="13 16" id="KW-0472">Membrane</keyword>
<dbReference type="OrthoDB" id="9786919at2"/>
<proteinExistence type="predicted"/>
<dbReference type="SUPFAM" id="SSF47384">
    <property type="entry name" value="Homodimeric domain of signal transducing histidine kinase"/>
    <property type="match status" value="1"/>
</dbReference>
<evidence type="ECO:0000256" key="16">
    <source>
        <dbReference type="SAM" id="Phobius"/>
    </source>
</evidence>
<dbReference type="InterPro" id="IPR004358">
    <property type="entry name" value="Sig_transdc_His_kin-like_C"/>
</dbReference>
<evidence type="ECO:0000256" key="10">
    <source>
        <dbReference type="ARBA" id="ARBA00022840"/>
    </source>
</evidence>
<dbReference type="InterPro" id="IPR005467">
    <property type="entry name" value="His_kinase_dom"/>
</dbReference>
<evidence type="ECO:0000256" key="4">
    <source>
        <dbReference type="ARBA" id="ARBA00022475"/>
    </source>
</evidence>
<keyword evidence="11 16" id="KW-1133">Transmembrane helix</keyword>
<dbReference type="Pfam" id="PF00672">
    <property type="entry name" value="HAMP"/>
    <property type="match status" value="1"/>
</dbReference>
<dbReference type="FunFam" id="1.10.287.130:FF:000010">
    <property type="entry name" value="Two-component sensor histidine kinase"/>
    <property type="match status" value="1"/>
</dbReference>
<accession>A0A2U1TEU0</accession>
<evidence type="ECO:0000313" key="20">
    <source>
        <dbReference type="Proteomes" id="UP000244962"/>
    </source>
</evidence>
<evidence type="ECO:0000256" key="1">
    <source>
        <dbReference type="ARBA" id="ARBA00000085"/>
    </source>
</evidence>
<reference evidence="20" key="1">
    <citation type="submission" date="2018-04" db="EMBL/GenBank/DDBJ databases">
        <authorList>
            <person name="Liu S."/>
            <person name="Wang Z."/>
            <person name="Li J."/>
        </authorList>
    </citation>
    <scope>NUCLEOTIDE SEQUENCE [LARGE SCALE GENOMIC DNA]</scope>
    <source>
        <strain evidence="20">622</strain>
    </source>
</reference>
<dbReference type="FunFam" id="3.30.565.10:FF:000013">
    <property type="entry name" value="Two-component sensor histidine kinase"/>
    <property type="match status" value="1"/>
</dbReference>
<dbReference type="Gene3D" id="6.10.340.10">
    <property type="match status" value="1"/>
</dbReference>
<feature type="domain" description="HAMP" evidence="18">
    <location>
        <begin position="245"/>
        <end position="297"/>
    </location>
</feature>
<evidence type="ECO:0000256" key="14">
    <source>
        <dbReference type="ARBA" id="ARBA00035305"/>
    </source>
</evidence>
<dbReference type="EMBL" id="QEFB01000005">
    <property type="protein sequence ID" value="PWC07401.1"/>
    <property type="molecule type" value="Genomic_DNA"/>
</dbReference>
<dbReference type="Proteomes" id="UP000244962">
    <property type="component" value="Unassembled WGS sequence"/>
</dbReference>
<evidence type="ECO:0000256" key="7">
    <source>
        <dbReference type="ARBA" id="ARBA00022692"/>
    </source>
</evidence>
<dbReference type="InterPro" id="IPR003660">
    <property type="entry name" value="HAMP_dom"/>
</dbReference>
<keyword evidence="7 16" id="KW-0812">Transmembrane</keyword>
<dbReference type="SMART" id="SM00388">
    <property type="entry name" value="HisKA"/>
    <property type="match status" value="1"/>
</dbReference>
<dbReference type="SMART" id="SM00387">
    <property type="entry name" value="HATPase_c"/>
    <property type="match status" value="1"/>
</dbReference>
<evidence type="ECO:0000256" key="6">
    <source>
        <dbReference type="ARBA" id="ARBA00022679"/>
    </source>
</evidence>
<dbReference type="InterPro" id="IPR036097">
    <property type="entry name" value="HisK_dim/P_sf"/>
</dbReference>
<dbReference type="SUPFAM" id="SSF55874">
    <property type="entry name" value="ATPase domain of HSP90 chaperone/DNA topoisomerase II/histidine kinase"/>
    <property type="match status" value="1"/>
</dbReference>
<dbReference type="GO" id="GO:0005524">
    <property type="term" value="F:ATP binding"/>
    <property type="evidence" value="ECO:0007669"/>
    <property type="project" value="UniProtKB-KW"/>
</dbReference>
<comment type="catalytic activity">
    <reaction evidence="1">
        <text>ATP + protein L-histidine = ADP + protein N-phospho-L-histidine.</text>
        <dbReference type="EC" id="2.7.13.3"/>
    </reaction>
</comment>
<evidence type="ECO:0000256" key="12">
    <source>
        <dbReference type="ARBA" id="ARBA00023012"/>
    </source>
</evidence>
<dbReference type="InterPro" id="IPR047669">
    <property type="entry name" value="MtrAB_MtrB"/>
</dbReference>
<evidence type="ECO:0000256" key="9">
    <source>
        <dbReference type="ARBA" id="ARBA00022777"/>
    </source>
</evidence>
<feature type="transmembrane region" description="Helical" evidence="16">
    <location>
        <begin position="48"/>
        <end position="69"/>
    </location>
</feature>
<evidence type="ECO:0000256" key="13">
    <source>
        <dbReference type="ARBA" id="ARBA00023136"/>
    </source>
</evidence>
<dbReference type="CDD" id="cd00075">
    <property type="entry name" value="HATPase"/>
    <property type="match status" value="1"/>
</dbReference>
<evidence type="ECO:0000256" key="3">
    <source>
        <dbReference type="ARBA" id="ARBA00012438"/>
    </source>
</evidence>
<dbReference type="CDD" id="cd06225">
    <property type="entry name" value="HAMP"/>
    <property type="match status" value="1"/>
</dbReference>
<dbReference type="GO" id="GO:0000155">
    <property type="term" value="F:phosphorelay sensor kinase activity"/>
    <property type="evidence" value="ECO:0007669"/>
    <property type="project" value="InterPro"/>
</dbReference>
<keyword evidence="9 19" id="KW-0418">Kinase</keyword>
<evidence type="ECO:0000313" key="19">
    <source>
        <dbReference type="EMBL" id="PWC07401.1"/>
    </source>
</evidence>
<dbReference type="PROSITE" id="PS50885">
    <property type="entry name" value="HAMP"/>
    <property type="match status" value="1"/>
</dbReference>
<dbReference type="SMART" id="SM00304">
    <property type="entry name" value="HAMP"/>
    <property type="match status" value="1"/>
</dbReference>
<dbReference type="RefSeq" id="WP_108390413.1">
    <property type="nucleotide sequence ID" value="NZ_QEFB01000005.1"/>
</dbReference>
<evidence type="ECO:0000259" key="18">
    <source>
        <dbReference type="PROSITE" id="PS50885"/>
    </source>
</evidence>
<comment type="caution">
    <text evidence="19">The sequence shown here is derived from an EMBL/GenBank/DDBJ whole genome shotgun (WGS) entry which is preliminary data.</text>
</comment>
<sequence length="568" mass="61655">MVFSRETDEQGQGHSGVNTGVAGARFANWRTWPSRVARSWRRSLQFRTVIVTLGLSLAAVLISSVYMSLSIGNDLFSSRVDQVQQDSFRATTAAQNILDSSSDQDRAGIQELMSAARTEIARTSSSTLIAGYRTPGQQASAAAPQDFESPQLNGVISDALRASVQKNPDEQWWQSVSLPTSDGGTAPGIVVGTEITLPEGSRYEIYIGYNLSDTEETLLFVQRTLIIGGLAQLLLLGSVVWVVVRLVANPIRVAAETSQQLAAGELEVRIPERGEDELATLAQSFNAMADSLQLQIKELADLSQVQQRFVSDVSHELRTPLTTIRLAGDVLYDQRETFPPAMARTTELLHTQTQRFEILLADLLEISRYDAGSVQLEIEPSSLVHLAEDSIDGVATLAEQKGSEIRLVAPGGYSPVEMDPRRIRRVVRNLLGNAIEHGEGRPIIVTVDSNERAVALTVRDYGLGMTEAEAERVFDRFWRADPSRKRTIGGTGLGLAIALEDAQLHGGTLDLWSRVGKGSCFRLTLPRVSGGSFTVSPLPLPPDDAEGPVPVNTLPTTDADDTAPGERS</sequence>
<evidence type="ECO:0000256" key="15">
    <source>
        <dbReference type="SAM" id="MobiDB-lite"/>
    </source>
</evidence>
<keyword evidence="8" id="KW-0547">Nucleotide-binding</keyword>
<feature type="compositionally biased region" description="Acidic residues" evidence="15">
    <location>
        <begin position="558"/>
        <end position="568"/>
    </location>
</feature>
<dbReference type="InterPro" id="IPR003594">
    <property type="entry name" value="HATPase_dom"/>
</dbReference>
<keyword evidence="5" id="KW-0597">Phosphoprotein</keyword>
<dbReference type="Gene3D" id="3.30.565.10">
    <property type="entry name" value="Histidine kinase-like ATPase, C-terminal domain"/>
    <property type="match status" value="1"/>
</dbReference>
<dbReference type="Pfam" id="PF02518">
    <property type="entry name" value="HATPase_c"/>
    <property type="match status" value="1"/>
</dbReference>
<evidence type="ECO:0000256" key="8">
    <source>
        <dbReference type="ARBA" id="ARBA00022741"/>
    </source>
</evidence>
<feature type="domain" description="Histidine kinase" evidence="17">
    <location>
        <begin position="312"/>
        <end position="529"/>
    </location>
</feature>
<dbReference type="PROSITE" id="PS50109">
    <property type="entry name" value="HIS_KIN"/>
    <property type="match status" value="1"/>
</dbReference>
<dbReference type="PANTHER" id="PTHR45436:SF5">
    <property type="entry name" value="SENSOR HISTIDINE KINASE TRCS"/>
    <property type="match status" value="1"/>
</dbReference>
<dbReference type="SUPFAM" id="SSF158472">
    <property type="entry name" value="HAMP domain-like"/>
    <property type="match status" value="1"/>
</dbReference>
<dbReference type="EC" id="2.7.13.3" evidence="3"/>
<dbReference type="KEGG" id="myl:C3E77_03795"/>
<dbReference type="CDD" id="cd00082">
    <property type="entry name" value="HisKA"/>
    <property type="match status" value="1"/>
</dbReference>
<evidence type="ECO:0000256" key="5">
    <source>
        <dbReference type="ARBA" id="ARBA00022553"/>
    </source>
</evidence>
<organism evidence="19 20">
    <name type="scientific">Mycetocola zhujimingii</name>
    <dbReference type="NCBI Taxonomy" id="2079792"/>
    <lineage>
        <taxon>Bacteria</taxon>
        <taxon>Bacillati</taxon>
        <taxon>Actinomycetota</taxon>
        <taxon>Actinomycetes</taxon>
        <taxon>Micrococcales</taxon>
        <taxon>Microbacteriaceae</taxon>
        <taxon>Mycetocola</taxon>
    </lineage>
</organism>
<dbReference type="NCBIfam" id="NF040691">
    <property type="entry name" value="MtrAB_MtrB"/>
    <property type="match status" value="1"/>
</dbReference>
<dbReference type="InterPro" id="IPR036890">
    <property type="entry name" value="HATPase_C_sf"/>
</dbReference>
<dbReference type="GO" id="GO:0005886">
    <property type="term" value="C:plasma membrane"/>
    <property type="evidence" value="ECO:0007669"/>
    <property type="project" value="UniProtKB-SubCell"/>
</dbReference>
<dbReference type="InterPro" id="IPR003661">
    <property type="entry name" value="HisK_dim/P_dom"/>
</dbReference>
<gene>
    <name evidence="19" type="ORF">DF223_07235</name>
</gene>
<dbReference type="AlphaFoldDB" id="A0A2U1TEU0"/>
<evidence type="ECO:0000259" key="17">
    <source>
        <dbReference type="PROSITE" id="PS50109"/>
    </source>
</evidence>
<comment type="subcellular location">
    <subcellularLocation>
        <location evidence="2">Cell membrane</location>
        <topology evidence="2">Multi-pass membrane protein</topology>
    </subcellularLocation>
</comment>